<dbReference type="InterPro" id="IPR050164">
    <property type="entry name" value="Peptidase_C19"/>
</dbReference>
<keyword evidence="2" id="KW-0378">Hydrolase</keyword>
<dbReference type="PROSITE" id="PS50235">
    <property type="entry name" value="USP_3"/>
    <property type="match status" value="1"/>
</dbReference>
<evidence type="ECO:0000259" key="1">
    <source>
        <dbReference type="PROSITE" id="PS50235"/>
    </source>
</evidence>
<proteinExistence type="predicted"/>
<feature type="domain" description="USP" evidence="1">
    <location>
        <begin position="9"/>
        <end position="290"/>
    </location>
</feature>
<dbReference type="PANTHER" id="PTHR24006">
    <property type="entry name" value="UBIQUITIN CARBOXYL-TERMINAL HYDROLASE"/>
    <property type="match status" value="1"/>
</dbReference>
<dbReference type="Proteomes" id="UP001470230">
    <property type="component" value="Unassembled WGS sequence"/>
</dbReference>
<dbReference type="SUPFAM" id="SSF54001">
    <property type="entry name" value="Cysteine proteinases"/>
    <property type="match status" value="1"/>
</dbReference>
<dbReference type="CDD" id="cd02257">
    <property type="entry name" value="Peptidase_C19"/>
    <property type="match status" value="1"/>
</dbReference>
<name>A0ABR2KTJ2_9EUKA</name>
<comment type="caution">
    <text evidence="2">The sequence shown here is derived from an EMBL/GenBank/DDBJ whole genome shotgun (WGS) entry which is preliminary data.</text>
</comment>
<dbReference type="InterPro" id="IPR028889">
    <property type="entry name" value="USP"/>
</dbReference>
<protein>
    <submittedName>
        <fullName evidence="2">Ubiquitin carboxyl-terminal hydrolase 46</fullName>
    </submittedName>
</protein>
<organism evidence="2 3">
    <name type="scientific">Tritrichomonas musculus</name>
    <dbReference type="NCBI Taxonomy" id="1915356"/>
    <lineage>
        <taxon>Eukaryota</taxon>
        <taxon>Metamonada</taxon>
        <taxon>Parabasalia</taxon>
        <taxon>Tritrichomonadida</taxon>
        <taxon>Tritrichomonadidae</taxon>
        <taxon>Tritrichomonas</taxon>
    </lineage>
</organism>
<dbReference type="InterPro" id="IPR038765">
    <property type="entry name" value="Papain-like_cys_pep_sf"/>
</dbReference>
<accession>A0ABR2KTJ2</accession>
<reference evidence="2 3" key="1">
    <citation type="submission" date="2024-04" db="EMBL/GenBank/DDBJ databases">
        <title>Tritrichomonas musculus Genome.</title>
        <authorList>
            <person name="Alves-Ferreira E."/>
            <person name="Grigg M."/>
            <person name="Lorenzi H."/>
            <person name="Galac M."/>
        </authorList>
    </citation>
    <scope>NUCLEOTIDE SEQUENCE [LARGE SCALE GENOMIC DNA]</scope>
    <source>
        <strain evidence="2 3">EAF2021</strain>
    </source>
</reference>
<dbReference type="GO" id="GO:0016787">
    <property type="term" value="F:hydrolase activity"/>
    <property type="evidence" value="ECO:0007669"/>
    <property type="project" value="UniProtKB-KW"/>
</dbReference>
<dbReference type="Pfam" id="PF00443">
    <property type="entry name" value="UCH"/>
    <property type="match status" value="1"/>
</dbReference>
<gene>
    <name evidence="2" type="ORF">M9Y10_021732</name>
</gene>
<evidence type="ECO:0000313" key="3">
    <source>
        <dbReference type="Proteomes" id="UP001470230"/>
    </source>
</evidence>
<dbReference type="Gene3D" id="3.90.70.10">
    <property type="entry name" value="Cysteine proteinases"/>
    <property type="match status" value="2"/>
</dbReference>
<evidence type="ECO:0000313" key="2">
    <source>
        <dbReference type="EMBL" id="KAK8893315.1"/>
    </source>
</evidence>
<keyword evidence="3" id="KW-1185">Reference proteome</keyword>
<dbReference type="EMBL" id="JAPFFF010000003">
    <property type="protein sequence ID" value="KAK8893315.1"/>
    <property type="molecule type" value="Genomic_DNA"/>
</dbReference>
<dbReference type="InterPro" id="IPR001394">
    <property type="entry name" value="Peptidase_C19_UCH"/>
</dbReference>
<sequence length="291" mass="33869">MTESEPTPVGIPNRIGNTCWFQSATQCIFRNPEFRKKIISFDSSKLQIKNDQSSIDCLKELQRHFETLLKPGNEVDNRKLVTKLKANNRLIFVEQESSGKDSFYAVDAYFELFATLLGNYRPDFHSLNSPLGSLQMMKIYQQTPNSPEEVMNFIYCILTDPGDNKTSFLHHLDKLFYLPDVLLLRQDKNFIERIHPEPFLTLPEPFDYIAADKDLSKCKTEVKYELFGLVCYQGANADHAVALIKLAKQKDWYLFNDQNVEKKGDDSILRNDTFLTPSFFWPALFFYRKQK</sequence>